<dbReference type="InterPro" id="IPR001915">
    <property type="entry name" value="Peptidase_M48"/>
</dbReference>
<proteinExistence type="inferred from homology"/>
<dbReference type="RefSeq" id="XP_040760784.1">
    <property type="nucleotide sequence ID" value="XM_040909653.1"/>
</dbReference>
<comment type="cofactor">
    <cofactor evidence="6">
        <name>Zn(2+)</name>
        <dbReference type="ChEBI" id="CHEBI:29105"/>
    </cofactor>
    <text evidence="6">Binds 1 zinc ion per subunit.</text>
</comment>
<dbReference type="AlphaFoldDB" id="A0A165CLW6"/>
<evidence type="ECO:0000313" key="9">
    <source>
        <dbReference type="Proteomes" id="UP000076871"/>
    </source>
</evidence>
<gene>
    <name evidence="8" type="ORF">LAESUDRAFT_729551</name>
</gene>
<keyword evidence="9" id="KW-1185">Reference proteome</keyword>
<feature type="domain" description="Peptidase M48" evidence="7">
    <location>
        <begin position="181"/>
        <end position="343"/>
    </location>
</feature>
<keyword evidence="4 6" id="KW-0862">Zinc</keyword>
<dbReference type="GeneID" id="63826682"/>
<evidence type="ECO:0000256" key="4">
    <source>
        <dbReference type="ARBA" id="ARBA00022833"/>
    </source>
</evidence>
<dbReference type="FunCoup" id="A0A165CLW6">
    <property type="interactions" value="121"/>
</dbReference>
<name>A0A165CLW6_9APHY</name>
<evidence type="ECO:0000256" key="1">
    <source>
        <dbReference type="ARBA" id="ARBA00022670"/>
    </source>
</evidence>
<dbReference type="Proteomes" id="UP000076871">
    <property type="component" value="Unassembled WGS sequence"/>
</dbReference>
<dbReference type="GO" id="GO:0005743">
    <property type="term" value="C:mitochondrial inner membrane"/>
    <property type="evidence" value="ECO:0007669"/>
    <property type="project" value="TreeGrafter"/>
</dbReference>
<dbReference type="GO" id="GO:0006515">
    <property type="term" value="P:protein quality control for misfolded or incompletely synthesized proteins"/>
    <property type="evidence" value="ECO:0007669"/>
    <property type="project" value="TreeGrafter"/>
</dbReference>
<dbReference type="CDD" id="cd07331">
    <property type="entry name" value="M48C_Oma1_like"/>
    <property type="match status" value="1"/>
</dbReference>
<evidence type="ECO:0000313" key="8">
    <source>
        <dbReference type="EMBL" id="KZT03044.1"/>
    </source>
</evidence>
<dbReference type="Gene3D" id="3.30.2010.10">
    <property type="entry name" value="Metalloproteases ('zincins'), catalytic domain"/>
    <property type="match status" value="1"/>
</dbReference>
<dbReference type="OrthoDB" id="7464992at2759"/>
<dbReference type="GO" id="GO:0046872">
    <property type="term" value="F:metal ion binding"/>
    <property type="evidence" value="ECO:0007669"/>
    <property type="project" value="UniProtKB-KW"/>
</dbReference>
<evidence type="ECO:0000256" key="2">
    <source>
        <dbReference type="ARBA" id="ARBA00022723"/>
    </source>
</evidence>
<keyword evidence="3 6" id="KW-0378">Hydrolase</keyword>
<accession>A0A165CLW6</accession>
<comment type="similarity">
    <text evidence="6">Belongs to the peptidase M48 family.</text>
</comment>
<keyword evidence="1 6" id="KW-0645">Protease</keyword>
<sequence length="389" mass="43822">MQTLSSLFRKTSVRRISCQFTSSHCRTAVQQTQCRQLSSHSPRRAPRYVRFQVDPDHPFDVSRWNLQMKVVVGVLLGGGVYYVVHLEQVPETGRWRFMDVSPKFEAKLAKTAHDQLLLEYKGKTLPPNHPITRHVRRVATRILESSGLGTLESEDTAYLHHAPPRDNQWLPTSHAELPPGIEGKEWNLMVVNDDRVPNAMCVFRNIVVFTGILPVAKDDAGLAAVLGHEIGHVVERHVIERYSSMKVLLFMVSMLVNVIGVDIGLAQLLSSIMYTLPNTRKQEFEADEVGLKLIAKACYDPAAATEMFKRLGQLDKSEDTEMIHMPFLKTHPPSEARVQRLEALLPTAYQIQAESSACNDVQDSLTAFRQAFVQRPFGSADETAIWGWA</sequence>
<dbReference type="InParanoid" id="A0A165CLW6"/>
<evidence type="ECO:0000259" key="7">
    <source>
        <dbReference type="Pfam" id="PF01435"/>
    </source>
</evidence>
<evidence type="ECO:0000256" key="5">
    <source>
        <dbReference type="ARBA" id="ARBA00023049"/>
    </source>
</evidence>
<dbReference type="STRING" id="1314785.A0A165CLW6"/>
<dbReference type="PANTHER" id="PTHR22726">
    <property type="entry name" value="METALLOENDOPEPTIDASE OMA1"/>
    <property type="match status" value="1"/>
</dbReference>
<organism evidence="8 9">
    <name type="scientific">Laetiporus sulphureus 93-53</name>
    <dbReference type="NCBI Taxonomy" id="1314785"/>
    <lineage>
        <taxon>Eukaryota</taxon>
        <taxon>Fungi</taxon>
        <taxon>Dikarya</taxon>
        <taxon>Basidiomycota</taxon>
        <taxon>Agaricomycotina</taxon>
        <taxon>Agaricomycetes</taxon>
        <taxon>Polyporales</taxon>
        <taxon>Laetiporus</taxon>
    </lineage>
</organism>
<keyword evidence="2" id="KW-0479">Metal-binding</keyword>
<dbReference type="PANTHER" id="PTHR22726:SF1">
    <property type="entry name" value="METALLOENDOPEPTIDASE OMA1, MITOCHONDRIAL"/>
    <property type="match status" value="1"/>
</dbReference>
<dbReference type="GO" id="GO:0004222">
    <property type="term" value="F:metalloendopeptidase activity"/>
    <property type="evidence" value="ECO:0007669"/>
    <property type="project" value="InterPro"/>
</dbReference>
<dbReference type="Pfam" id="PF01435">
    <property type="entry name" value="Peptidase_M48"/>
    <property type="match status" value="1"/>
</dbReference>
<dbReference type="GO" id="GO:0034982">
    <property type="term" value="P:mitochondrial protein processing"/>
    <property type="evidence" value="ECO:0007669"/>
    <property type="project" value="TreeGrafter"/>
</dbReference>
<dbReference type="InterPro" id="IPR051156">
    <property type="entry name" value="Mito/Outer_Membr_Metalloprot"/>
</dbReference>
<dbReference type="EMBL" id="KV427647">
    <property type="protein sequence ID" value="KZT03044.1"/>
    <property type="molecule type" value="Genomic_DNA"/>
</dbReference>
<keyword evidence="5 6" id="KW-0482">Metalloprotease</keyword>
<protein>
    <recommendedName>
        <fullName evidence="7">Peptidase M48 domain-containing protein</fullName>
    </recommendedName>
</protein>
<reference evidence="8 9" key="1">
    <citation type="journal article" date="2016" name="Mol. Biol. Evol.">
        <title>Comparative Genomics of Early-Diverging Mushroom-Forming Fungi Provides Insights into the Origins of Lignocellulose Decay Capabilities.</title>
        <authorList>
            <person name="Nagy L.G."/>
            <person name="Riley R."/>
            <person name="Tritt A."/>
            <person name="Adam C."/>
            <person name="Daum C."/>
            <person name="Floudas D."/>
            <person name="Sun H."/>
            <person name="Yadav J.S."/>
            <person name="Pangilinan J."/>
            <person name="Larsson K.H."/>
            <person name="Matsuura K."/>
            <person name="Barry K."/>
            <person name="Labutti K."/>
            <person name="Kuo R."/>
            <person name="Ohm R.A."/>
            <person name="Bhattacharya S.S."/>
            <person name="Shirouzu T."/>
            <person name="Yoshinaga Y."/>
            <person name="Martin F.M."/>
            <person name="Grigoriev I.V."/>
            <person name="Hibbett D.S."/>
        </authorList>
    </citation>
    <scope>NUCLEOTIDE SEQUENCE [LARGE SCALE GENOMIC DNA]</scope>
    <source>
        <strain evidence="8 9">93-53</strain>
    </source>
</reference>
<evidence type="ECO:0000256" key="6">
    <source>
        <dbReference type="RuleBase" id="RU003983"/>
    </source>
</evidence>
<evidence type="ECO:0000256" key="3">
    <source>
        <dbReference type="ARBA" id="ARBA00022801"/>
    </source>
</evidence>